<proteinExistence type="predicted"/>
<dbReference type="OrthoDB" id="11907at10239"/>
<name>A0A1Y0T0E8_9CAUD</name>
<evidence type="ECO:0000313" key="2">
    <source>
        <dbReference type="EMBL" id="ARV77269.1"/>
    </source>
</evidence>
<sequence length="455" mass="50663">MSTDATLINKEMSEVRTTGTGAHYLIQVQLLVNKQWLKPIKLDTYTVDRDYEGGYADVRVLSFMMLLGVYTFDMLPYRNDIQVDVTYIPLGENGGGQRSDKRSFTRRYRGMLMDPSDASMTTNVSNQGSKTQLDNQPPKQVEIQLMEEYVYDLQMRSVGGKYRNMTAYDVLLAVLNKSTTYMEAKDEKRILGVHPVGIANAERRTQIVIPHGTKIGKVPTVLQEDEGGVFSAGLGCYLQDQYWFVFPLYDTAHASKKKRTVTIYCVPSDRFDGSEKTYRETDNRLVILASGDAASLNLTDNTHIQSGNGLRFLDARKILNGFAVNNGNRMLIDKASNLFEMAAKTITEGVNNIQWSAKPVSGNPFVHYSAMARMNGRIQTVQWRHGDGDLIQPGELVDFYAIAEGKINLFKGVVLGTQESRAAAEPGMAVTRHHGIVSIKLFLENPTPTPATTGA</sequence>
<accession>A0A1Y0T0E8</accession>
<organism evidence="2 3">
    <name type="scientific">Pseudomonas phage Noxifer</name>
    <dbReference type="NCBI Taxonomy" id="2006684"/>
    <lineage>
        <taxon>Viruses</taxon>
        <taxon>Duplodnaviria</taxon>
        <taxon>Heunggongvirae</taxon>
        <taxon>Uroviricota</taxon>
        <taxon>Caudoviricetes</taxon>
        <taxon>Chimalliviridae</taxon>
        <taxon>Noxifervirus</taxon>
        <taxon>Noxifervirus noxifer</taxon>
    </lineage>
</organism>
<protein>
    <submittedName>
        <fullName evidence="2">Virion structural protein</fullName>
    </submittedName>
</protein>
<gene>
    <name evidence="2" type="ORF">NOXIFER_100</name>
</gene>
<keyword evidence="3" id="KW-1185">Reference proteome</keyword>
<feature type="region of interest" description="Disordered" evidence="1">
    <location>
        <begin position="115"/>
        <end position="137"/>
    </location>
</feature>
<evidence type="ECO:0000313" key="3">
    <source>
        <dbReference type="Proteomes" id="UP000224829"/>
    </source>
</evidence>
<evidence type="ECO:0000256" key="1">
    <source>
        <dbReference type="SAM" id="MobiDB-lite"/>
    </source>
</evidence>
<feature type="compositionally biased region" description="Polar residues" evidence="1">
    <location>
        <begin position="118"/>
        <end position="137"/>
    </location>
</feature>
<dbReference type="Proteomes" id="UP000224829">
    <property type="component" value="Segment"/>
</dbReference>
<dbReference type="EMBL" id="MF063068">
    <property type="protein sequence ID" value="ARV77269.1"/>
    <property type="molecule type" value="Genomic_DNA"/>
</dbReference>
<reference evidence="2 3" key="1">
    <citation type="submission" date="2017-05" db="EMBL/GenBank/DDBJ databases">
        <authorList>
            <person name="Song R."/>
            <person name="Chenine A.L."/>
            <person name="Ruprecht R.M."/>
        </authorList>
    </citation>
    <scope>NUCLEOTIDE SEQUENCE [LARGE SCALE GENOMIC DNA]</scope>
</reference>